<sequence>MKGVMFLKLKLIQIFTILLGAICLQLVKQMKNHPSTYKKHTDKIIRRQSPTG</sequence>
<accession>A0A0E9Q5E6</accession>
<proteinExistence type="predicted"/>
<dbReference type="AlphaFoldDB" id="A0A0E9Q5E6"/>
<organism evidence="1">
    <name type="scientific">Anguilla anguilla</name>
    <name type="common">European freshwater eel</name>
    <name type="synonym">Muraena anguilla</name>
    <dbReference type="NCBI Taxonomy" id="7936"/>
    <lineage>
        <taxon>Eukaryota</taxon>
        <taxon>Metazoa</taxon>
        <taxon>Chordata</taxon>
        <taxon>Craniata</taxon>
        <taxon>Vertebrata</taxon>
        <taxon>Euteleostomi</taxon>
        <taxon>Actinopterygii</taxon>
        <taxon>Neopterygii</taxon>
        <taxon>Teleostei</taxon>
        <taxon>Anguilliformes</taxon>
        <taxon>Anguillidae</taxon>
        <taxon>Anguilla</taxon>
    </lineage>
</organism>
<protein>
    <submittedName>
        <fullName evidence="1">Uncharacterized protein</fullName>
    </submittedName>
</protein>
<reference evidence="1" key="1">
    <citation type="submission" date="2014-11" db="EMBL/GenBank/DDBJ databases">
        <authorList>
            <person name="Amaro Gonzalez C."/>
        </authorList>
    </citation>
    <scope>NUCLEOTIDE SEQUENCE</scope>
</reference>
<dbReference type="EMBL" id="GBXM01097007">
    <property type="protein sequence ID" value="JAH11570.1"/>
    <property type="molecule type" value="Transcribed_RNA"/>
</dbReference>
<evidence type="ECO:0000313" key="1">
    <source>
        <dbReference type="EMBL" id="JAH11570.1"/>
    </source>
</evidence>
<reference evidence="1" key="2">
    <citation type="journal article" date="2015" name="Fish Shellfish Immunol.">
        <title>Early steps in the European eel (Anguilla anguilla)-Vibrio vulnificus interaction in the gills: Role of the RtxA13 toxin.</title>
        <authorList>
            <person name="Callol A."/>
            <person name="Pajuelo D."/>
            <person name="Ebbesson L."/>
            <person name="Teles M."/>
            <person name="MacKenzie S."/>
            <person name="Amaro C."/>
        </authorList>
    </citation>
    <scope>NUCLEOTIDE SEQUENCE</scope>
</reference>
<name>A0A0E9Q5E6_ANGAN</name>